<dbReference type="GeneID" id="43581775"/>
<feature type="transmembrane region" description="Helical" evidence="11">
    <location>
        <begin position="273"/>
        <end position="292"/>
    </location>
</feature>
<evidence type="ECO:0000256" key="4">
    <source>
        <dbReference type="ARBA" id="ARBA00022827"/>
    </source>
</evidence>
<keyword evidence="14" id="KW-1185">Reference proteome</keyword>
<feature type="compositionally biased region" description="Polar residues" evidence="10">
    <location>
        <begin position="727"/>
        <end position="737"/>
    </location>
</feature>
<feature type="region of interest" description="Disordered" evidence="10">
    <location>
        <begin position="823"/>
        <end position="859"/>
    </location>
</feature>
<dbReference type="CDD" id="cd06186">
    <property type="entry name" value="NOX_Duox_like_FAD_NADP"/>
    <property type="match status" value="1"/>
</dbReference>
<feature type="compositionally biased region" description="Low complexity" evidence="10">
    <location>
        <begin position="836"/>
        <end position="853"/>
    </location>
</feature>
<dbReference type="AlphaFoldDB" id="A0A5E8BHJ3"/>
<dbReference type="InterPro" id="IPR013130">
    <property type="entry name" value="Fe3_Rdtase_TM_dom"/>
</dbReference>
<protein>
    <recommendedName>
        <fullName evidence="12">Ferric oxidoreductase domain-containing protein</fullName>
    </recommendedName>
</protein>
<keyword evidence="7" id="KW-0560">Oxidoreductase</keyword>
<sequence length="994" mass="110175">MSGWHFADNLTKPDKIQRAATTSRYGIYAFIFIFSCLAIFSIASLVFPRVHSIKSILAFRRLRDLDNTNNKNTQAFYKDDISHLPNNDLSKIHKTNNRFSNSELETAQHYHDHDHDVNDLHYSIHPSHHNIRNSELSGSAPSIPAPTRNLIDIIEAPSSSNATPNTPSSMVKATSNTSTVKLYSNECNSSSSSVSSSTIQQDDDDGNIHNECSDEFNYHSRVQVDQDMRQMVPSHAPTPPRSLSFKLPPPKPFISDTIDKYIYLYSKTLPSRAVKLPLVPVILFWSVIFIILTLRETQQEFTYLAKRLGRVPVALLPATYFLTLRPSPLPQTFYLQLVPFHKWLARIVFLMLVAHGIVYLYIYSNMGKLSKLLVLSNISGIVAFFIFVVIVLTSLKPLRRRYYNTVFFPIHYISTWIVLPLIYYHSPGTTAIYVYICLGILVFQTGYRIYISRQNAQLPVQYISSSMLFVALPRNKLPKSLQHYFTPGSHLRISSSPCIKYRISSMFSSQKSSSNPLLPTAHTGPKGPRPNSDLVSSLVQSTHPYTIASLPQDPVLMLCIRKTRFPIRLRRAYTVTGPFSSISSPFLSDVSNGRVKRALFVAGGTGIAFCAPLMRHLRSMNIPVKLLWAIRDQNDAKVLVHLGLVQAALEDRQVEIYVTRGYRARHQNQVKKTHGFITYPDSATTTTMAVAPAAPPLGTAATATSAADTAQPNTSVLATESSSLLVTPSLPASNNKTSKGKLRGYGSIETGSINSNSDDADADDEEHEQELRAASGFQGMFTPQTDDERLMVTIDNTWCDGGERPYLLKRDSGPNEPGYVDEMGYISSSPGTQSDGTTGAAGNSSGQGASFSSPHTKVPQLPISATKKNASILSTFKKTLLGETSSKSNHTLHSSSFKVGLARHNPDLDFDFTPLMINSRPVLNLRLKSWLHGIAVDDNTCCCVDQLLQVDKATMMGTSAGRWILASGGETLVGETERWASENGFSFFKDEFSL</sequence>
<comment type="subcellular location">
    <subcellularLocation>
        <location evidence="1">Membrane</location>
        <topology evidence="1">Multi-pass membrane protein</topology>
    </subcellularLocation>
</comment>
<evidence type="ECO:0000256" key="1">
    <source>
        <dbReference type="ARBA" id="ARBA00004141"/>
    </source>
</evidence>
<dbReference type="PANTHER" id="PTHR11972">
    <property type="entry name" value="NADPH OXIDASE"/>
    <property type="match status" value="1"/>
</dbReference>
<organism evidence="13 14">
    <name type="scientific">Magnusiomyces paraingens</name>
    <dbReference type="NCBI Taxonomy" id="2606893"/>
    <lineage>
        <taxon>Eukaryota</taxon>
        <taxon>Fungi</taxon>
        <taxon>Dikarya</taxon>
        <taxon>Ascomycota</taxon>
        <taxon>Saccharomycotina</taxon>
        <taxon>Dipodascomycetes</taxon>
        <taxon>Dipodascales</taxon>
        <taxon>Dipodascaceae</taxon>
        <taxon>Magnusiomyces</taxon>
    </lineage>
</organism>
<dbReference type="InterPro" id="IPR050369">
    <property type="entry name" value="RBOH/FRE"/>
</dbReference>
<proteinExistence type="predicted"/>
<reference evidence="13 14" key="1">
    <citation type="submission" date="2019-09" db="EMBL/GenBank/DDBJ databases">
        <authorList>
            <person name="Brejova B."/>
        </authorList>
    </citation>
    <scope>NUCLEOTIDE SEQUENCE [LARGE SCALE GENOMIC DNA]</scope>
</reference>
<keyword evidence="2" id="KW-0285">Flavoprotein</keyword>
<feature type="transmembrane region" description="Helical" evidence="11">
    <location>
        <begin position="402"/>
        <end position="424"/>
    </location>
</feature>
<accession>A0A5E8BHJ3</accession>
<keyword evidence="8" id="KW-0406">Ion transport</keyword>
<dbReference type="Pfam" id="PF01794">
    <property type="entry name" value="Ferric_reduct"/>
    <property type="match status" value="1"/>
</dbReference>
<evidence type="ECO:0000256" key="3">
    <source>
        <dbReference type="ARBA" id="ARBA00022692"/>
    </source>
</evidence>
<evidence type="ECO:0000256" key="5">
    <source>
        <dbReference type="ARBA" id="ARBA00022982"/>
    </source>
</evidence>
<dbReference type="Gene3D" id="3.40.50.80">
    <property type="entry name" value="Nucleotide-binding domain of ferredoxin-NADP reductase (FNR) module"/>
    <property type="match status" value="1"/>
</dbReference>
<evidence type="ECO:0000256" key="7">
    <source>
        <dbReference type="ARBA" id="ARBA00023002"/>
    </source>
</evidence>
<dbReference type="GO" id="GO:0005886">
    <property type="term" value="C:plasma membrane"/>
    <property type="evidence" value="ECO:0007669"/>
    <property type="project" value="TreeGrafter"/>
</dbReference>
<keyword evidence="5" id="KW-0249">Electron transport</keyword>
<feature type="transmembrane region" description="Helical" evidence="11">
    <location>
        <begin position="343"/>
        <end position="362"/>
    </location>
</feature>
<dbReference type="SFLD" id="SFLDF00463">
    <property type="entry name" value="AIM14"/>
    <property type="match status" value="1"/>
</dbReference>
<evidence type="ECO:0000256" key="2">
    <source>
        <dbReference type="ARBA" id="ARBA00022630"/>
    </source>
</evidence>
<evidence type="ECO:0000256" key="6">
    <source>
        <dbReference type="ARBA" id="ARBA00022989"/>
    </source>
</evidence>
<dbReference type="SUPFAM" id="SSF52343">
    <property type="entry name" value="Ferredoxin reductase-like, C-terminal NADP-linked domain"/>
    <property type="match status" value="1"/>
</dbReference>
<dbReference type="GO" id="GO:0000293">
    <property type="term" value="F:ferric-chelate reductase activity"/>
    <property type="evidence" value="ECO:0007669"/>
    <property type="project" value="TreeGrafter"/>
</dbReference>
<evidence type="ECO:0000256" key="8">
    <source>
        <dbReference type="ARBA" id="ARBA00023065"/>
    </source>
</evidence>
<keyword evidence="3 11" id="KW-0812">Transmembrane</keyword>
<gene>
    <name evidence="13" type="ORF">SAPINGB_P002957</name>
</gene>
<feature type="compositionally biased region" description="Acidic residues" evidence="10">
    <location>
        <begin position="758"/>
        <end position="768"/>
    </location>
</feature>
<evidence type="ECO:0000256" key="11">
    <source>
        <dbReference type="SAM" id="Phobius"/>
    </source>
</evidence>
<name>A0A5E8BHJ3_9ASCO</name>
<feature type="compositionally biased region" description="Polar residues" evidence="10">
    <location>
        <begin position="826"/>
        <end position="835"/>
    </location>
</feature>
<keyword evidence="4" id="KW-0274">FAD</keyword>
<feature type="region of interest" description="Disordered" evidence="10">
    <location>
        <begin position="727"/>
        <end position="768"/>
    </location>
</feature>
<feature type="region of interest" description="Disordered" evidence="10">
    <location>
        <begin position="509"/>
        <end position="535"/>
    </location>
</feature>
<dbReference type="Proteomes" id="UP000398389">
    <property type="component" value="Unassembled WGS sequence"/>
</dbReference>
<evidence type="ECO:0000256" key="10">
    <source>
        <dbReference type="SAM" id="MobiDB-lite"/>
    </source>
</evidence>
<dbReference type="PANTHER" id="PTHR11972:SF178">
    <property type="entry name" value="FERRIC REDUCTASE TRANSMEMBRANE COMPONENT 8-RELATED"/>
    <property type="match status" value="1"/>
</dbReference>
<keyword evidence="8" id="KW-0813">Transport</keyword>
<dbReference type="GO" id="GO:0033215">
    <property type="term" value="P:reductive iron assimilation"/>
    <property type="evidence" value="ECO:0007669"/>
    <property type="project" value="TreeGrafter"/>
</dbReference>
<dbReference type="EMBL" id="CABVLU010000002">
    <property type="protein sequence ID" value="VVT51020.1"/>
    <property type="molecule type" value="Genomic_DNA"/>
</dbReference>
<evidence type="ECO:0000256" key="9">
    <source>
        <dbReference type="ARBA" id="ARBA00023136"/>
    </source>
</evidence>
<feature type="transmembrane region" description="Helical" evidence="11">
    <location>
        <begin position="430"/>
        <end position="450"/>
    </location>
</feature>
<feature type="transmembrane region" description="Helical" evidence="11">
    <location>
        <begin position="25"/>
        <end position="47"/>
    </location>
</feature>
<keyword evidence="6 11" id="KW-1133">Transmembrane helix</keyword>
<dbReference type="SFLD" id="SFLDG01168">
    <property type="entry name" value="Ferric_reductase_subgroup_(FRE"/>
    <property type="match status" value="1"/>
</dbReference>
<dbReference type="RefSeq" id="XP_031853566.1">
    <property type="nucleotide sequence ID" value="XM_031997675.1"/>
</dbReference>
<feature type="transmembrane region" description="Helical" evidence="11">
    <location>
        <begin position="374"/>
        <end position="395"/>
    </location>
</feature>
<evidence type="ECO:0000313" key="13">
    <source>
        <dbReference type="EMBL" id="VVT51020.1"/>
    </source>
</evidence>
<feature type="domain" description="Ferric oxidoreductase" evidence="12">
    <location>
        <begin position="308"/>
        <end position="420"/>
    </location>
</feature>
<feature type="transmembrane region" description="Helical" evidence="11">
    <location>
        <begin position="598"/>
        <end position="617"/>
    </location>
</feature>
<evidence type="ECO:0000313" key="14">
    <source>
        <dbReference type="Proteomes" id="UP000398389"/>
    </source>
</evidence>
<dbReference type="SFLD" id="SFLDS00052">
    <property type="entry name" value="Ferric_Reductase_Domain"/>
    <property type="match status" value="1"/>
</dbReference>
<keyword evidence="9 11" id="KW-0472">Membrane</keyword>
<evidence type="ECO:0000259" key="12">
    <source>
        <dbReference type="Pfam" id="PF01794"/>
    </source>
</evidence>
<dbReference type="InterPro" id="IPR039261">
    <property type="entry name" value="FNR_nucleotide-bd"/>
</dbReference>
<dbReference type="OrthoDB" id="10006946at2759"/>